<dbReference type="Proteomes" id="UP000178529">
    <property type="component" value="Unassembled WGS sequence"/>
</dbReference>
<dbReference type="AlphaFoldDB" id="A0A1G2R812"/>
<keyword evidence="1" id="KW-0472">Membrane</keyword>
<evidence type="ECO:0000313" key="2">
    <source>
        <dbReference type="EMBL" id="OHA68980.1"/>
    </source>
</evidence>
<evidence type="ECO:0000256" key="1">
    <source>
        <dbReference type="SAM" id="Phobius"/>
    </source>
</evidence>
<organism evidence="2 3">
    <name type="scientific">Candidatus Wildermuthbacteria bacterium RIFCSPHIGHO2_02_FULL_48_16</name>
    <dbReference type="NCBI Taxonomy" id="1802453"/>
    <lineage>
        <taxon>Bacteria</taxon>
        <taxon>Candidatus Wildermuthiibacteriota</taxon>
    </lineage>
</organism>
<reference evidence="2 3" key="1">
    <citation type="journal article" date="2016" name="Nat. Commun.">
        <title>Thousands of microbial genomes shed light on interconnected biogeochemical processes in an aquifer system.</title>
        <authorList>
            <person name="Anantharaman K."/>
            <person name="Brown C.T."/>
            <person name="Hug L.A."/>
            <person name="Sharon I."/>
            <person name="Castelle C.J."/>
            <person name="Probst A.J."/>
            <person name="Thomas B.C."/>
            <person name="Singh A."/>
            <person name="Wilkins M.J."/>
            <person name="Karaoz U."/>
            <person name="Brodie E.L."/>
            <person name="Williams K.H."/>
            <person name="Hubbard S.S."/>
            <person name="Banfield J.F."/>
        </authorList>
    </citation>
    <scope>NUCLEOTIDE SEQUENCE [LARGE SCALE GENOMIC DNA]</scope>
</reference>
<gene>
    <name evidence="2" type="ORF">A3J68_00540</name>
</gene>
<proteinExistence type="predicted"/>
<keyword evidence="1" id="KW-0812">Transmembrane</keyword>
<name>A0A1G2R812_9BACT</name>
<protein>
    <submittedName>
        <fullName evidence="2">Uncharacterized protein</fullName>
    </submittedName>
</protein>
<evidence type="ECO:0000313" key="3">
    <source>
        <dbReference type="Proteomes" id="UP000178529"/>
    </source>
</evidence>
<accession>A0A1G2R812</accession>
<feature type="transmembrane region" description="Helical" evidence="1">
    <location>
        <begin position="20"/>
        <end position="43"/>
    </location>
</feature>
<comment type="caution">
    <text evidence="2">The sequence shown here is derived from an EMBL/GenBank/DDBJ whole genome shotgun (WGS) entry which is preliminary data.</text>
</comment>
<sequence>MATTTGSLRARRPIPSLPWIVGGTVFLVVALMVSAVVLLLLGLRESPSDKLAKEFLSTVAPKSISSKNAWITPGLYSKPSSNATDGAEVVASFYLFASQGKVEEAMKLAADPNLRAHAGFVAEDQDLKKSIEENKGIFFNDHGLGLLAETSSQGPILNAEPLARGRTYLMPLESNVSAVLGVAHCVMWMGTGWKITICP</sequence>
<keyword evidence="1" id="KW-1133">Transmembrane helix</keyword>
<dbReference type="EMBL" id="MHTY01000010">
    <property type="protein sequence ID" value="OHA68980.1"/>
    <property type="molecule type" value="Genomic_DNA"/>
</dbReference>